<name>A0A8J5KC19_ZINOF</name>
<comment type="caution">
    <text evidence="2">The sequence shown here is derived from an EMBL/GenBank/DDBJ whole genome shotgun (WGS) entry which is preliminary data.</text>
</comment>
<reference evidence="2 3" key="1">
    <citation type="submission" date="2020-08" db="EMBL/GenBank/DDBJ databases">
        <title>Plant Genome Project.</title>
        <authorList>
            <person name="Zhang R.-G."/>
        </authorList>
    </citation>
    <scope>NUCLEOTIDE SEQUENCE [LARGE SCALE GENOMIC DNA]</scope>
    <source>
        <tissue evidence="2">Rhizome</tissue>
    </source>
</reference>
<dbReference type="Proteomes" id="UP000734854">
    <property type="component" value="Unassembled WGS sequence"/>
</dbReference>
<dbReference type="EMBL" id="JACMSC010000016">
    <property type="protein sequence ID" value="KAG6481171.1"/>
    <property type="molecule type" value="Genomic_DNA"/>
</dbReference>
<feature type="compositionally biased region" description="Acidic residues" evidence="1">
    <location>
        <begin position="38"/>
        <end position="55"/>
    </location>
</feature>
<dbReference type="AlphaFoldDB" id="A0A8J5KC19"/>
<sequence length="85" mass="9501">MVPTQGQFLVFDESGFVRNPELCAPQLRLPCTAEKLDEEEGAEGLTEDMEDDDVSEAGLHGGGRDGLHEGGKRDQERWRWDRVEG</sequence>
<accession>A0A8J5KC19</accession>
<protein>
    <submittedName>
        <fullName evidence="2">Uncharacterized protein</fullName>
    </submittedName>
</protein>
<proteinExistence type="predicted"/>
<feature type="region of interest" description="Disordered" evidence="1">
    <location>
        <begin position="38"/>
        <end position="85"/>
    </location>
</feature>
<evidence type="ECO:0000313" key="3">
    <source>
        <dbReference type="Proteomes" id="UP000734854"/>
    </source>
</evidence>
<keyword evidence="3" id="KW-1185">Reference proteome</keyword>
<evidence type="ECO:0000313" key="2">
    <source>
        <dbReference type="EMBL" id="KAG6481171.1"/>
    </source>
</evidence>
<evidence type="ECO:0000256" key="1">
    <source>
        <dbReference type="SAM" id="MobiDB-lite"/>
    </source>
</evidence>
<gene>
    <name evidence="2" type="ORF">ZIOFF_057766</name>
</gene>
<feature type="compositionally biased region" description="Basic and acidic residues" evidence="1">
    <location>
        <begin position="62"/>
        <end position="85"/>
    </location>
</feature>
<organism evidence="2 3">
    <name type="scientific">Zingiber officinale</name>
    <name type="common">Ginger</name>
    <name type="synonym">Amomum zingiber</name>
    <dbReference type="NCBI Taxonomy" id="94328"/>
    <lineage>
        <taxon>Eukaryota</taxon>
        <taxon>Viridiplantae</taxon>
        <taxon>Streptophyta</taxon>
        <taxon>Embryophyta</taxon>
        <taxon>Tracheophyta</taxon>
        <taxon>Spermatophyta</taxon>
        <taxon>Magnoliopsida</taxon>
        <taxon>Liliopsida</taxon>
        <taxon>Zingiberales</taxon>
        <taxon>Zingiberaceae</taxon>
        <taxon>Zingiber</taxon>
    </lineage>
</organism>